<evidence type="ECO:0000259" key="9">
    <source>
        <dbReference type="PROSITE" id="PS51294"/>
    </source>
</evidence>
<feature type="compositionally biased region" description="Low complexity" evidence="7">
    <location>
        <begin position="57"/>
        <end position="85"/>
    </location>
</feature>
<evidence type="ECO:0000256" key="4">
    <source>
        <dbReference type="ARBA" id="ARBA00023125"/>
    </source>
</evidence>
<sequence>MSPQEERLILELHSRWGNRWSRIARKLPGRTDNEIKNYWRTHMRKTAQERKKKILASSTSPSNSSSSSSSDNSTSACSSSSSSPSPQQPPPPPPSLTGSSTSPSSSSSSLPQLPDNSTTSASEAPTSESVTAGFREVDDEAFKGHFMDQIWDEIAMTDAIAELGFEECKVVEACDDVSCSAAMPSPMWENCSSYFLWKMDDEDLDHF</sequence>
<evidence type="ECO:0000313" key="11">
    <source>
        <dbReference type="Proteomes" id="UP001327560"/>
    </source>
</evidence>
<dbReference type="PANTHER" id="PTHR45675">
    <property type="entry name" value="MYB TRANSCRIPTION FACTOR-RELATED-RELATED"/>
    <property type="match status" value="1"/>
</dbReference>
<feature type="compositionally biased region" description="Basic residues" evidence="7">
    <location>
        <begin position="39"/>
        <end position="54"/>
    </location>
</feature>
<evidence type="ECO:0000256" key="5">
    <source>
        <dbReference type="ARBA" id="ARBA00023163"/>
    </source>
</evidence>
<evidence type="ECO:0000256" key="1">
    <source>
        <dbReference type="ARBA" id="ARBA00004123"/>
    </source>
</evidence>
<dbReference type="GO" id="GO:0043565">
    <property type="term" value="F:sequence-specific DNA binding"/>
    <property type="evidence" value="ECO:0007669"/>
    <property type="project" value="InterPro"/>
</dbReference>
<gene>
    <name evidence="10" type="ORF">Cni_G18011</name>
</gene>
<evidence type="ECO:0000259" key="8">
    <source>
        <dbReference type="PROSITE" id="PS50090"/>
    </source>
</evidence>
<accession>A0AAQ3KI26</accession>
<dbReference type="AlphaFoldDB" id="A0AAQ3KI26"/>
<name>A0AAQ3KI26_9LILI</name>
<organism evidence="10 11">
    <name type="scientific">Canna indica</name>
    <name type="common">Indian-shot</name>
    <dbReference type="NCBI Taxonomy" id="4628"/>
    <lineage>
        <taxon>Eukaryota</taxon>
        <taxon>Viridiplantae</taxon>
        <taxon>Streptophyta</taxon>
        <taxon>Embryophyta</taxon>
        <taxon>Tracheophyta</taxon>
        <taxon>Spermatophyta</taxon>
        <taxon>Magnoliopsida</taxon>
        <taxon>Liliopsida</taxon>
        <taxon>Zingiberales</taxon>
        <taxon>Cannaceae</taxon>
        <taxon>Canna</taxon>
    </lineage>
</organism>
<keyword evidence="2" id="KW-0677">Repeat</keyword>
<feature type="compositionally biased region" description="Low complexity" evidence="7">
    <location>
        <begin position="96"/>
        <end position="132"/>
    </location>
</feature>
<dbReference type="PROSITE" id="PS51294">
    <property type="entry name" value="HTH_MYB"/>
    <property type="match status" value="1"/>
</dbReference>
<dbReference type="SUPFAM" id="SSF46689">
    <property type="entry name" value="Homeodomain-like"/>
    <property type="match status" value="1"/>
</dbReference>
<dbReference type="CDD" id="cd00167">
    <property type="entry name" value="SANT"/>
    <property type="match status" value="1"/>
</dbReference>
<dbReference type="Proteomes" id="UP001327560">
    <property type="component" value="Chromosome 5"/>
</dbReference>
<evidence type="ECO:0000256" key="7">
    <source>
        <dbReference type="SAM" id="MobiDB-lite"/>
    </source>
</evidence>
<dbReference type="InterPro" id="IPR001005">
    <property type="entry name" value="SANT/Myb"/>
</dbReference>
<dbReference type="GO" id="GO:0003700">
    <property type="term" value="F:DNA-binding transcription factor activity"/>
    <property type="evidence" value="ECO:0007669"/>
    <property type="project" value="InterPro"/>
</dbReference>
<comment type="subcellular location">
    <subcellularLocation>
        <location evidence="1">Nucleus</location>
    </subcellularLocation>
</comment>
<keyword evidence="11" id="KW-1185">Reference proteome</keyword>
<proteinExistence type="predicted"/>
<evidence type="ECO:0000256" key="3">
    <source>
        <dbReference type="ARBA" id="ARBA00023015"/>
    </source>
</evidence>
<keyword evidence="4" id="KW-0238">DNA-binding</keyword>
<feature type="domain" description="HTH myb-type" evidence="9">
    <location>
        <begin position="1"/>
        <end position="47"/>
    </location>
</feature>
<reference evidence="10 11" key="1">
    <citation type="submission" date="2023-10" db="EMBL/GenBank/DDBJ databases">
        <title>Chromosome-scale genome assembly provides insights into flower coloration mechanisms of Canna indica.</title>
        <authorList>
            <person name="Li C."/>
        </authorList>
    </citation>
    <scope>NUCLEOTIDE SEQUENCE [LARGE SCALE GENOMIC DNA]</scope>
    <source>
        <tissue evidence="10">Flower</tissue>
    </source>
</reference>
<dbReference type="Pfam" id="PF00249">
    <property type="entry name" value="Myb_DNA-binding"/>
    <property type="match status" value="1"/>
</dbReference>
<dbReference type="GO" id="GO:0005634">
    <property type="term" value="C:nucleus"/>
    <property type="evidence" value="ECO:0007669"/>
    <property type="project" value="UniProtKB-SubCell"/>
</dbReference>
<dbReference type="SMART" id="SM00717">
    <property type="entry name" value="SANT"/>
    <property type="match status" value="1"/>
</dbReference>
<feature type="domain" description="Myb-like" evidence="8">
    <location>
        <begin position="1"/>
        <end position="43"/>
    </location>
</feature>
<dbReference type="FunFam" id="1.10.10.60:FF:000259">
    <property type="entry name" value="MYB transcription factor"/>
    <property type="match status" value="1"/>
</dbReference>
<dbReference type="PANTHER" id="PTHR45675:SF122">
    <property type="entry name" value="MYB-RELATED PROTEIN MYBAS1"/>
    <property type="match status" value="1"/>
</dbReference>
<dbReference type="InterPro" id="IPR044676">
    <property type="entry name" value="EOBI/EOBII-like_plant"/>
</dbReference>
<evidence type="ECO:0000256" key="6">
    <source>
        <dbReference type="ARBA" id="ARBA00023242"/>
    </source>
</evidence>
<feature type="region of interest" description="Disordered" evidence="7">
    <location>
        <begin position="27"/>
        <end position="133"/>
    </location>
</feature>
<dbReference type="PROSITE" id="PS50090">
    <property type="entry name" value="MYB_LIKE"/>
    <property type="match status" value="1"/>
</dbReference>
<keyword evidence="5" id="KW-0804">Transcription</keyword>
<dbReference type="InterPro" id="IPR009057">
    <property type="entry name" value="Homeodomain-like_sf"/>
</dbReference>
<keyword evidence="6" id="KW-0539">Nucleus</keyword>
<dbReference type="EMBL" id="CP136894">
    <property type="protein sequence ID" value="WOL09258.1"/>
    <property type="molecule type" value="Genomic_DNA"/>
</dbReference>
<keyword evidence="3" id="KW-0805">Transcription regulation</keyword>
<dbReference type="Gene3D" id="1.10.10.60">
    <property type="entry name" value="Homeodomain-like"/>
    <property type="match status" value="1"/>
</dbReference>
<evidence type="ECO:0000313" key="10">
    <source>
        <dbReference type="EMBL" id="WOL09258.1"/>
    </source>
</evidence>
<protein>
    <submittedName>
        <fullName evidence="10">Uncharacterized protein</fullName>
    </submittedName>
</protein>
<feature type="compositionally biased region" description="Pro residues" evidence="7">
    <location>
        <begin position="86"/>
        <end position="95"/>
    </location>
</feature>
<evidence type="ECO:0000256" key="2">
    <source>
        <dbReference type="ARBA" id="ARBA00022737"/>
    </source>
</evidence>
<dbReference type="InterPro" id="IPR017930">
    <property type="entry name" value="Myb_dom"/>
</dbReference>